<evidence type="ECO:0000256" key="2">
    <source>
        <dbReference type="SAM" id="Phobius"/>
    </source>
</evidence>
<gene>
    <name evidence="3" type="ORF">CC80DRAFT_544348</name>
</gene>
<evidence type="ECO:0000313" key="4">
    <source>
        <dbReference type="Proteomes" id="UP000800035"/>
    </source>
</evidence>
<reference evidence="3" key="1">
    <citation type="journal article" date="2020" name="Stud. Mycol.">
        <title>101 Dothideomycetes genomes: a test case for predicting lifestyles and emergence of pathogens.</title>
        <authorList>
            <person name="Haridas S."/>
            <person name="Albert R."/>
            <person name="Binder M."/>
            <person name="Bloem J."/>
            <person name="Labutti K."/>
            <person name="Salamov A."/>
            <person name="Andreopoulos B."/>
            <person name="Baker S."/>
            <person name="Barry K."/>
            <person name="Bills G."/>
            <person name="Bluhm B."/>
            <person name="Cannon C."/>
            <person name="Castanera R."/>
            <person name="Culley D."/>
            <person name="Daum C."/>
            <person name="Ezra D."/>
            <person name="Gonzalez J."/>
            <person name="Henrissat B."/>
            <person name="Kuo A."/>
            <person name="Liang C."/>
            <person name="Lipzen A."/>
            <person name="Lutzoni F."/>
            <person name="Magnuson J."/>
            <person name="Mondo S."/>
            <person name="Nolan M."/>
            <person name="Ohm R."/>
            <person name="Pangilinan J."/>
            <person name="Park H.-J."/>
            <person name="Ramirez L."/>
            <person name="Alfaro M."/>
            <person name="Sun H."/>
            <person name="Tritt A."/>
            <person name="Yoshinaga Y."/>
            <person name="Zwiers L.-H."/>
            <person name="Turgeon B."/>
            <person name="Goodwin S."/>
            <person name="Spatafora J."/>
            <person name="Crous P."/>
            <person name="Grigoriev I."/>
        </authorList>
    </citation>
    <scope>NUCLEOTIDE SEQUENCE</scope>
    <source>
        <strain evidence="3">CBS 675.92</strain>
    </source>
</reference>
<accession>A0A6A5U739</accession>
<keyword evidence="4" id="KW-1185">Reference proteome</keyword>
<evidence type="ECO:0000313" key="3">
    <source>
        <dbReference type="EMBL" id="KAF1960953.1"/>
    </source>
</evidence>
<keyword evidence="2" id="KW-0472">Membrane</keyword>
<dbReference type="EMBL" id="ML976982">
    <property type="protein sequence ID" value="KAF1960953.1"/>
    <property type="molecule type" value="Genomic_DNA"/>
</dbReference>
<dbReference type="AlphaFoldDB" id="A0A6A5U739"/>
<keyword evidence="2" id="KW-1133">Transmembrane helix</keyword>
<organism evidence="3 4">
    <name type="scientific">Byssothecium circinans</name>
    <dbReference type="NCBI Taxonomy" id="147558"/>
    <lineage>
        <taxon>Eukaryota</taxon>
        <taxon>Fungi</taxon>
        <taxon>Dikarya</taxon>
        <taxon>Ascomycota</taxon>
        <taxon>Pezizomycotina</taxon>
        <taxon>Dothideomycetes</taxon>
        <taxon>Pleosporomycetidae</taxon>
        <taxon>Pleosporales</taxon>
        <taxon>Massarineae</taxon>
        <taxon>Massarinaceae</taxon>
        <taxon>Byssothecium</taxon>
    </lineage>
</organism>
<dbReference type="Proteomes" id="UP000800035">
    <property type="component" value="Unassembled WGS sequence"/>
</dbReference>
<feature type="region of interest" description="Disordered" evidence="1">
    <location>
        <begin position="535"/>
        <end position="572"/>
    </location>
</feature>
<proteinExistence type="predicted"/>
<name>A0A6A5U739_9PLEO</name>
<protein>
    <submittedName>
        <fullName evidence="3">Uncharacterized protein</fullName>
    </submittedName>
</protein>
<feature type="transmembrane region" description="Helical" evidence="2">
    <location>
        <begin position="15"/>
        <end position="36"/>
    </location>
</feature>
<feature type="transmembrane region" description="Helical" evidence="2">
    <location>
        <begin position="176"/>
        <end position="197"/>
    </location>
</feature>
<keyword evidence="2" id="KW-0812">Transmembrane</keyword>
<evidence type="ECO:0000256" key="1">
    <source>
        <dbReference type="SAM" id="MobiDB-lite"/>
    </source>
</evidence>
<feature type="transmembrane region" description="Helical" evidence="2">
    <location>
        <begin position="217"/>
        <end position="238"/>
    </location>
</feature>
<sequence length="645" mass="72504">MARFQVDAYLMNHSALIPAGLLRFAIFIPLGVYNGIAEKHWNVIKRHALLQPGGPYDPTIAAAEKLAASWSKFGFWWTFAAWIPAMAVPAPLSLIFGAIDAAIAVQISLATHAQTSYAPHHIHLCAGTGAHDLQLPPGRNESFFEAAARLNATATDPVKMCKTFAQEWQYGVAISFFYSSIAFLSLSVCFVATTVLWRESRRNLTSFWKSTLQMFAAMPRVIIVLIVALLYYLPAVFFRCLPLGVKSRVRMARRSGIKAGQIIEEKSEIKMKAVMRKITRPGEKNVYVWKGDGKPTNLAEFLSIYDMLISVTKHLHYVDINNLVLVSKSVRESVLPADAYAQRMVHFKMYACRRSGKTKCWVCENQICKNCKHPRALKQTPAYFHLDTCQPFCTKCYYTTVHQPRGITLPTTATSGNNRNIMDPRFCLCAPVTPTPNIFQRYWNGEAYYRTRLQNVPYILRRVCRDCNRLNDEKLLEKREERTKSELKRGLWESVKRECVKCVECEKQLEGRRAVRWYYRSGNEWILYPGTTSGSASTYQPSAQQPSTEQPSAGQPSAEQPSSTGNPLSTVTSSTVADALKAFPQSSTEPYRQPQQLVFGINRQTPGKAAVPAITLDPNFRAAASRDMMIRGFVNSMDNIASGKV</sequence>
<dbReference type="OrthoDB" id="4191440at2759"/>
<feature type="transmembrane region" description="Helical" evidence="2">
    <location>
        <begin position="75"/>
        <end position="99"/>
    </location>
</feature>